<dbReference type="PROSITE" id="PS51819">
    <property type="entry name" value="VOC"/>
    <property type="match status" value="1"/>
</dbReference>
<organism evidence="2 3">
    <name type="scientific">Flexivirga endophytica</name>
    <dbReference type="NCBI Taxonomy" id="1849103"/>
    <lineage>
        <taxon>Bacteria</taxon>
        <taxon>Bacillati</taxon>
        <taxon>Actinomycetota</taxon>
        <taxon>Actinomycetes</taxon>
        <taxon>Micrococcales</taxon>
        <taxon>Dermacoccaceae</taxon>
        <taxon>Flexivirga</taxon>
    </lineage>
</organism>
<dbReference type="RefSeq" id="WP_188837140.1">
    <property type="nucleotide sequence ID" value="NZ_BMHI01000003.1"/>
</dbReference>
<sequence length="126" mass="14286">MSTQVTSVLIGTRDVDRLHSWYAAVLPPRREEQMQQYRVLDYRGFWLFLDPRDDVRATAADPHRFLLNIEVDDAEAVAQRADHIGTTWVSPLEDRDGSLFGTMQDPDGNAIQIIQLSEAAKKEMAG</sequence>
<name>A0A916T4I6_9MICO</name>
<reference evidence="2" key="2">
    <citation type="submission" date="2020-09" db="EMBL/GenBank/DDBJ databases">
        <authorList>
            <person name="Sun Q."/>
            <person name="Zhou Y."/>
        </authorList>
    </citation>
    <scope>NUCLEOTIDE SEQUENCE</scope>
    <source>
        <strain evidence="2">CGMCC 1.15085</strain>
    </source>
</reference>
<comment type="caution">
    <text evidence="2">The sequence shown here is derived from an EMBL/GenBank/DDBJ whole genome shotgun (WGS) entry which is preliminary data.</text>
</comment>
<evidence type="ECO:0000259" key="1">
    <source>
        <dbReference type="PROSITE" id="PS51819"/>
    </source>
</evidence>
<proteinExistence type="predicted"/>
<protein>
    <recommendedName>
        <fullName evidence="1">VOC domain-containing protein</fullName>
    </recommendedName>
</protein>
<dbReference type="EMBL" id="BMHI01000003">
    <property type="protein sequence ID" value="GGB31770.1"/>
    <property type="molecule type" value="Genomic_DNA"/>
</dbReference>
<evidence type="ECO:0000313" key="2">
    <source>
        <dbReference type="EMBL" id="GGB31770.1"/>
    </source>
</evidence>
<dbReference type="AlphaFoldDB" id="A0A916T4I6"/>
<dbReference type="Gene3D" id="3.10.180.10">
    <property type="entry name" value="2,3-Dihydroxybiphenyl 1,2-Dioxygenase, domain 1"/>
    <property type="match status" value="1"/>
</dbReference>
<dbReference type="CDD" id="cd06587">
    <property type="entry name" value="VOC"/>
    <property type="match status" value="1"/>
</dbReference>
<dbReference type="Proteomes" id="UP000636793">
    <property type="component" value="Unassembled WGS sequence"/>
</dbReference>
<gene>
    <name evidence="2" type="ORF">GCM10011492_23020</name>
</gene>
<dbReference type="SUPFAM" id="SSF54593">
    <property type="entry name" value="Glyoxalase/Bleomycin resistance protein/Dihydroxybiphenyl dioxygenase"/>
    <property type="match status" value="1"/>
</dbReference>
<dbReference type="Pfam" id="PF18029">
    <property type="entry name" value="Glyoxalase_6"/>
    <property type="match status" value="1"/>
</dbReference>
<keyword evidence="3" id="KW-1185">Reference proteome</keyword>
<feature type="domain" description="VOC" evidence="1">
    <location>
        <begin position="4"/>
        <end position="116"/>
    </location>
</feature>
<dbReference type="InterPro" id="IPR029068">
    <property type="entry name" value="Glyas_Bleomycin-R_OHBP_Dase"/>
</dbReference>
<accession>A0A916T4I6</accession>
<reference evidence="2" key="1">
    <citation type="journal article" date="2014" name="Int. J. Syst. Evol. Microbiol.">
        <title>Complete genome sequence of Corynebacterium casei LMG S-19264T (=DSM 44701T), isolated from a smear-ripened cheese.</title>
        <authorList>
            <consortium name="US DOE Joint Genome Institute (JGI-PGF)"/>
            <person name="Walter F."/>
            <person name="Albersmeier A."/>
            <person name="Kalinowski J."/>
            <person name="Ruckert C."/>
        </authorList>
    </citation>
    <scope>NUCLEOTIDE SEQUENCE</scope>
    <source>
        <strain evidence="2">CGMCC 1.15085</strain>
    </source>
</reference>
<dbReference type="InterPro" id="IPR041581">
    <property type="entry name" value="Glyoxalase_6"/>
</dbReference>
<dbReference type="InterPro" id="IPR037523">
    <property type="entry name" value="VOC_core"/>
</dbReference>
<evidence type="ECO:0000313" key="3">
    <source>
        <dbReference type="Proteomes" id="UP000636793"/>
    </source>
</evidence>